<evidence type="ECO:0000256" key="3">
    <source>
        <dbReference type="ARBA" id="ARBA00022801"/>
    </source>
</evidence>
<dbReference type="GO" id="GO:0009231">
    <property type="term" value="P:riboflavin biosynthetic process"/>
    <property type="evidence" value="ECO:0007669"/>
    <property type="project" value="TreeGrafter"/>
</dbReference>
<name>X0TJ20_9ZZZZ</name>
<dbReference type="EMBL" id="BARS01001767">
    <property type="protein sequence ID" value="GAF76085.1"/>
    <property type="molecule type" value="Genomic_DNA"/>
</dbReference>
<keyword evidence="2" id="KW-0479">Metal-binding</keyword>
<reference evidence="5" key="1">
    <citation type="journal article" date="2014" name="Front. Microbiol.">
        <title>High frequency of phylogenetically diverse reductive dehalogenase-homologous genes in deep subseafloor sedimentary metagenomes.</title>
        <authorList>
            <person name="Kawai M."/>
            <person name="Futagami T."/>
            <person name="Toyoda A."/>
            <person name="Takaki Y."/>
            <person name="Nishi S."/>
            <person name="Hori S."/>
            <person name="Arai W."/>
            <person name="Tsubouchi T."/>
            <person name="Morono Y."/>
            <person name="Uchiyama I."/>
            <person name="Ito T."/>
            <person name="Fujiyama A."/>
            <person name="Inagaki F."/>
            <person name="Takami H."/>
        </authorList>
    </citation>
    <scope>NUCLEOTIDE SEQUENCE</scope>
    <source>
        <strain evidence="5">Expedition CK06-06</strain>
    </source>
</reference>
<dbReference type="GO" id="GO:0016811">
    <property type="term" value="F:hydrolase activity, acting on carbon-nitrogen (but not peptide) bonds, in linear amides"/>
    <property type="evidence" value="ECO:0007669"/>
    <property type="project" value="TreeGrafter"/>
</dbReference>
<gene>
    <name evidence="5" type="ORF">S01H1_03270</name>
</gene>
<dbReference type="Gene3D" id="3.40.50.10310">
    <property type="entry name" value="Creatininase"/>
    <property type="match status" value="1"/>
</dbReference>
<organism evidence="5">
    <name type="scientific">marine sediment metagenome</name>
    <dbReference type="NCBI Taxonomy" id="412755"/>
    <lineage>
        <taxon>unclassified sequences</taxon>
        <taxon>metagenomes</taxon>
        <taxon>ecological metagenomes</taxon>
    </lineage>
</organism>
<dbReference type="InterPro" id="IPR023871">
    <property type="entry name" value="MftE"/>
</dbReference>
<feature type="non-terminal residue" evidence="5">
    <location>
        <position position="199"/>
    </location>
</feature>
<dbReference type="PANTHER" id="PTHR35005">
    <property type="entry name" value="3-DEHYDRO-SCYLLO-INOSOSE HYDROLASE"/>
    <property type="match status" value="1"/>
</dbReference>
<sequence length="199" mass="20561">MQLADATWNDVDGIIADTGTSDDGTLAPVILIPLGSTEQHGPHLPLATDTMIAEEMAGRAIHLTDGLMVGPTISVSASGEHAGFPGTLSIGNAAMSTVVLELGRSADWAAGVVFVNGHGGNHAAVTRAVDVLNDENRSALAWWPKWPVRQDGAPPDLHAGRIETSLMLAIDPGLVRLELAEAGPAATIDELRANGVKAT</sequence>
<dbReference type="AlphaFoldDB" id="X0TJ20"/>
<protein>
    <recommendedName>
        <fullName evidence="6">Creatininase</fullName>
    </recommendedName>
</protein>
<dbReference type="Pfam" id="PF02633">
    <property type="entry name" value="Creatininase"/>
    <property type="match status" value="1"/>
</dbReference>
<keyword evidence="3" id="KW-0378">Hydrolase</keyword>
<evidence type="ECO:0000256" key="1">
    <source>
        <dbReference type="ARBA" id="ARBA00001947"/>
    </source>
</evidence>
<dbReference type="SUPFAM" id="SSF102215">
    <property type="entry name" value="Creatininase"/>
    <property type="match status" value="1"/>
</dbReference>
<evidence type="ECO:0008006" key="6">
    <source>
        <dbReference type="Google" id="ProtNLM"/>
    </source>
</evidence>
<proteinExistence type="predicted"/>
<comment type="caution">
    <text evidence="5">The sequence shown here is derived from an EMBL/GenBank/DDBJ whole genome shotgun (WGS) entry which is preliminary data.</text>
</comment>
<accession>X0TJ20</accession>
<dbReference type="InterPro" id="IPR003785">
    <property type="entry name" value="Creatininase/forma_Hydrolase"/>
</dbReference>
<dbReference type="NCBIfam" id="TIGR03964">
    <property type="entry name" value="mycofact_creat"/>
    <property type="match status" value="1"/>
</dbReference>
<evidence type="ECO:0000256" key="4">
    <source>
        <dbReference type="ARBA" id="ARBA00022833"/>
    </source>
</evidence>
<dbReference type="PANTHER" id="PTHR35005:SF1">
    <property type="entry name" value="2-AMINO-5-FORMYLAMINO-6-RIBOSYLAMINOPYRIMIDIN-4(3H)-ONE 5'-MONOPHOSPHATE DEFORMYLASE"/>
    <property type="match status" value="1"/>
</dbReference>
<evidence type="ECO:0000313" key="5">
    <source>
        <dbReference type="EMBL" id="GAF76085.1"/>
    </source>
</evidence>
<evidence type="ECO:0000256" key="2">
    <source>
        <dbReference type="ARBA" id="ARBA00022723"/>
    </source>
</evidence>
<dbReference type="GO" id="GO:0046872">
    <property type="term" value="F:metal ion binding"/>
    <property type="evidence" value="ECO:0007669"/>
    <property type="project" value="UniProtKB-KW"/>
</dbReference>
<comment type="cofactor">
    <cofactor evidence="1">
        <name>Zn(2+)</name>
        <dbReference type="ChEBI" id="CHEBI:29105"/>
    </cofactor>
</comment>
<keyword evidence="4" id="KW-0862">Zinc</keyword>
<dbReference type="InterPro" id="IPR024087">
    <property type="entry name" value="Creatininase-like_sf"/>
</dbReference>